<dbReference type="EMBL" id="CALNXK010000100">
    <property type="protein sequence ID" value="CAH3155131.1"/>
    <property type="molecule type" value="Genomic_DNA"/>
</dbReference>
<organism evidence="2 3">
    <name type="scientific">Porites lobata</name>
    <dbReference type="NCBI Taxonomy" id="104759"/>
    <lineage>
        <taxon>Eukaryota</taxon>
        <taxon>Metazoa</taxon>
        <taxon>Cnidaria</taxon>
        <taxon>Anthozoa</taxon>
        <taxon>Hexacorallia</taxon>
        <taxon>Scleractinia</taxon>
        <taxon>Fungiina</taxon>
        <taxon>Poritidae</taxon>
        <taxon>Porites</taxon>
    </lineage>
</organism>
<keyword evidence="1" id="KW-0732">Signal</keyword>
<accession>A0ABN8Q182</accession>
<feature type="non-terminal residue" evidence="2">
    <location>
        <position position="123"/>
    </location>
</feature>
<reference evidence="2 3" key="1">
    <citation type="submission" date="2022-05" db="EMBL/GenBank/DDBJ databases">
        <authorList>
            <consortium name="Genoscope - CEA"/>
            <person name="William W."/>
        </authorList>
    </citation>
    <scope>NUCLEOTIDE SEQUENCE [LARGE SCALE GENOMIC DNA]</scope>
</reference>
<feature type="chain" id="PRO_5046572296" evidence="1">
    <location>
        <begin position="26"/>
        <end position="123"/>
    </location>
</feature>
<evidence type="ECO:0000256" key="1">
    <source>
        <dbReference type="SAM" id="SignalP"/>
    </source>
</evidence>
<dbReference type="Proteomes" id="UP001159405">
    <property type="component" value="Unassembled WGS sequence"/>
</dbReference>
<evidence type="ECO:0000313" key="3">
    <source>
        <dbReference type="Proteomes" id="UP001159405"/>
    </source>
</evidence>
<gene>
    <name evidence="2" type="ORF">PLOB_00001201</name>
</gene>
<feature type="signal peptide" evidence="1">
    <location>
        <begin position="1"/>
        <end position="25"/>
    </location>
</feature>
<proteinExistence type="predicted"/>
<comment type="caution">
    <text evidence="2">The sequence shown here is derived from an EMBL/GenBank/DDBJ whole genome shotgun (WGS) entry which is preliminary data.</text>
</comment>
<protein>
    <submittedName>
        <fullName evidence="2">Uncharacterized protein</fullName>
    </submittedName>
</protein>
<name>A0ABN8Q182_9CNID</name>
<evidence type="ECO:0000313" key="2">
    <source>
        <dbReference type="EMBL" id="CAH3155131.1"/>
    </source>
</evidence>
<sequence>MLAKKLHLEASVLACMIFGLISVQGFSCPSCRAAGDDREQVLMDCEVHAVDNECVKEGAAAVCEVMLLDVPSKRVRIIRQCTTKKMHEENKQNCNPQENIMCPQRTICTKSGCRAPLPEGMHV</sequence>
<keyword evidence="3" id="KW-1185">Reference proteome</keyword>